<feature type="signal peptide" evidence="1">
    <location>
        <begin position="1"/>
        <end position="25"/>
    </location>
</feature>
<evidence type="ECO:0000313" key="3">
    <source>
        <dbReference type="Proteomes" id="UP000008632"/>
    </source>
</evidence>
<keyword evidence="1" id="KW-0732">Signal</keyword>
<dbReference type="STRING" id="743721.Psesu_0108"/>
<gene>
    <name evidence="2" type="ordered locus">Psesu_0108</name>
</gene>
<dbReference type="KEGG" id="psu:Psesu_0108"/>
<dbReference type="Proteomes" id="UP000008632">
    <property type="component" value="Chromosome"/>
</dbReference>
<accession>E6WP71</accession>
<evidence type="ECO:0000256" key="1">
    <source>
        <dbReference type="SAM" id="SignalP"/>
    </source>
</evidence>
<protein>
    <submittedName>
        <fullName evidence="2">Thiol:disulfide interchange protein DsbD</fullName>
    </submittedName>
</protein>
<dbReference type="AlphaFoldDB" id="E6WP71"/>
<dbReference type="HOGENOM" id="CLU_1667936_0_0_6"/>
<evidence type="ECO:0000313" key="2">
    <source>
        <dbReference type="EMBL" id="ADV25970.1"/>
    </source>
</evidence>
<reference evidence="2 3" key="1">
    <citation type="submission" date="2011-01" db="EMBL/GenBank/DDBJ databases">
        <title>Complete sequence of Pseudoxanthomonas suwonensis 11-1.</title>
        <authorList>
            <consortium name="US DOE Joint Genome Institute"/>
            <person name="Lucas S."/>
            <person name="Copeland A."/>
            <person name="Lapidus A."/>
            <person name="Cheng J.-F."/>
            <person name="Goodwin L."/>
            <person name="Pitluck S."/>
            <person name="Teshima H."/>
            <person name="Detter J.C."/>
            <person name="Han C."/>
            <person name="Tapia R."/>
            <person name="Land M."/>
            <person name="Hauser L."/>
            <person name="Kyrpides N."/>
            <person name="Ivanova N."/>
            <person name="Ovchinnikova G."/>
            <person name="Siebers A.K."/>
            <person name="Allgaier M."/>
            <person name="Thelen M.P."/>
            <person name="Hugenholtz P."/>
            <person name="Gladden J."/>
            <person name="Woyke T."/>
        </authorList>
    </citation>
    <scope>NUCLEOTIDE SEQUENCE [LARGE SCALE GENOMIC DNA]</scope>
    <source>
        <strain evidence="3">11-1</strain>
    </source>
</reference>
<proteinExistence type="predicted"/>
<name>E6WP71_PSEUU</name>
<dbReference type="EMBL" id="CP002446">
    <property type="protein sequence ID" value="ADV25970.1"/>
    <property type="molecule type" value="Genomic_DNA"/>
</dbReference>
<feature type="chain" id="PRO_5003214890" evidence="1">
    <location>
        <begin position="26"/>
        <end position="158"/>
    </location>
</feature>
<keyword evidence="3" id="KW-1185">Reference proteome</keyword>
<dbReference type="eggNOG" id="COG4232">
    <property type="taxonomic scope" value="Bacteria"/>
</dbReference>
<sequence>MMWHWKQAVAGLLLGALALATPALAQEEVDLDWQWRAEPVAGAPGEVELVATAPIRQGWIVYASGFDAGDFGPRPAKLVVEAGGEPLQPLRSEGAQSRSDRNFAGEYSYTYFAGQATFRQRVRLDAGARQVRGTLAGQSCREASGLCTLFNAPFAVVP</sequence>
<organism evidence="2 3">
    <name type="scientific">Pseudoxanthomonas suwonensis (strain 11-1)</name>
    <dbReference type="NCBI Taxonomy" id="743721"/>
    <lineage>
        <taxon>Bacteria</taxon>
        <taxon>Pseudomonadati</taxon>
        <taxon>Pseudomonadota</taxon>
        <taxon>Gammaproteobacteria</taxon>
        <taxon>Lysobacterales</taxon>
        <taxon>Lysobacteraceae</taxon>
        <taxon>Pseudoxanthomonas</taxon>
    </lineage>
</organism>